<evidence type="ECO:0000313" key="2">
    <source>
        <dbReference type="EMBL" id="MFD0851947.1"/>
    </source>
</evidence>
<feature type="transmembrane region" description="Helical" evidence="1">
    <location>
        <begin position="92"/>
        <end position="112"/>
    </location>
</feature>
<feature type="non-terminal residue" evidence="2">
    <location>
        <position position="131"/>
    </location>
</feature>
<reference evidence="3" key="1">
    <citation type="journal article" date="2019" name="Int. J. Syst. Evol. Microbiol.">
        <title>The Global Catalogue of Microorganisms (GCM) 10K type strain sequencing project: providing services to taxonomists for standard genome sequencing and annotation.</title>
        <authorList>
            <consortium name="The Broad Institute Genomics Platform"/>
            <consortium name="The Broad Institute Genome Sequencing Center for Infectious Disease"/>
            <person name="Wu L."/>
            <person name="Ma J."/>
        </authorList>
    </citation>
    <scope>NUCLEOTIDE SEQUENCE [LARGE SCALE GENOMIC DNA]</scope>
    <source>
        <strain evidence="3">JCM 31696</strain>
    </source>
</reference>
<protein>
    <submittedName>
        <fullName evidence="2">PrsW family glutamic-type intramembrane protease</fullName>
        <ecNumber evidence="2">3.4.-.-</ecNumber>
    </submittedName>
</protein>
<dbReference type="Pfam" id="PF13367">
    <property type="entry name" value="PrsW-protease"/>
    <property type="match status" value="1"/>
</dbReference>
<evidence type="ECO:0000313" key="3">
    <source>
        <dbReference type="Proteomes" id="UP001597083"/>
    </source>
</evidence>
<keyword evidence="2" id="KW-0378">Hydrolase</keyword>
<dbReference type="EC" id="3.4.-.-" evidence="2"/>
<keyword evidence="1" id="KW-0472">Membrane</keyword>
<feature type="transmembrane region" description="Helical" evidence="1">
    <location>
        <begin position="30"/>
        <end position="51"/>
    </location>
</feature>
<keyword evidence="2" id="KW-0645">Protease</keyword>
<dbReference type="GO" id="GO:0006508">
    <property type="term" value="P:proteolysis"/>
    <property type="evidence" value="ECO:0007669"/>
    <property type="project" value="UniProtKB-KW"/>
</dbReference>
<gene>
    <name evidence="2" type="ORF">ACFQ07_06925</name>
</gene>
<organism evidence="2 3">
    <name type="scientific">Actinomadura adrarensis</name>
    <dbReference type="NCBI Taxonomy" id="1819600"/>
    <lineage>
        <taxon>Bacteria</taxon>
        <taxon>Bacillati</taxon>
        <taxon>Actinomycetota</taxon>
        <taxon>Actinomycetes</taxon>
        <taxon>Streptosporangiales</taxon>
        <taxon>Thermomonosporaceae</taxon>
        <taxon>Actinomadura</taxon>
    </lineage>
</organism>
<proteinExistence type="predicted"/>
<name>A0ABW3CDR9_9ACTN</name>
<dbReference type="EMBL" id="JBHTIR010000926">
    <property type="protein sequence ID" value="MFD0851947.1"/>
    <property type="molecule type" value="Genomic_DNA"/>
</dbReference>
<sequence length="131" mass="14445">MPSWLRLFLVGLVLWAVSVFVTLMTGNPNLVPTLVLLGSFLVPVTFVYWAFENWRDEHVTTELVVTAFVAGGLLGVLGASLVETYLLGNSPLLYLGVGLIEEAAKLFALLYVTRRMRRRHTRDGILLGAAV</sequence>
<dbReference type="Proteomes" id="UP001597083">
    <property type="component" value="Unassembled WGS sequence"/>
</dbReference>
<comment type="caution">
    <text evidence="2">The sequence shown here is derived from an EMBL/GenBank/DDBJ whole genome shotgun (WGS) entry which is preliminary data.</text>
</comment>
<keyword evidence="3" id="KW-1185">Reference proteome</keyword>
<feature type="transmembrane region" description="Helical" evidence="1">
    <location>
        <begin position="63"/>
        <end position="86"/>
    </location>
</feature>
<feature type="transmembrane region" description="Helical" evidence="1">
    <location>
        <begin position="7"/>
        <end position="24"/>
    </location>
</feature>
<dbReference type="InterPro" id="IPR026898">
    <property type="entry name" value="PrsW"/>
</dbReference>
<dbReference type="GO" id="GO:0008233">
    <property type="term" value="F:peptidase activity"/>
    <property type="evidence" value="ECO:0007669"/>
    <property type="project" value="UniProtKB-KW"/>
</dbReference>
<keyword evidence="1" id="KW-0812">Transmembrane</keyword>
<accession>A0ABW3CDR9</accession>
<keyword evidence="1" id="KW-1133">Transmembrane helix</keyword>
<evidence type="ECO:0000256" key="1">
    <source>
        <dbReference type="SAM" id="Phobius"/>
    </source>
</evidence>